<dbReference type="OrthoDB" id="999762at2759"/>
<sequence>MDRSMIDAASGGALMDKTPTAARHLISNMASNTQQFGIREPSQPRMIELTSLVRQLAVGQHQPNIAARVCGICTFVEHPTDMCSTLQETEVESRAICSSTIQIYLQCTSKTSMLPTIKSTISSTTVPTAATTENATSRQFTISRGPNEIDLKTQIRQLANIVSHLQLAGSNNLPSQTIPNSRGNASVLTLRSEKELPQPAPQYRIPTHRCRNKIKLSDCRFQHGPSQQGSLNLTNSC</sequence>
<evidence type="ECO:0000313" key="2">
    <source>
        <dbReference type="Proteomes" id="UP000257109"/>
    </source>
</evidence>
<dbReference type="AlphaFoldDB" id="A0A371FTC4"/>
<reference evidence="1" key="1">
    <citation type="submission" date="2018-05" db="EMBL/GenBank/DDBJ databases">
        <title>Draft genome of Mucuna pruriens seed.</title>
        <authorList>
            <person name="Nnadi N.E."/>
            <person name="Vos R."/>
            <person name="Hasami M.H."/>
            <person name="Devisetty U.K."/>
            <person name="Aguiy J.C."/>
        </authorList>
    </citation>
    <scope>NUCLEOTIDE SEQUENCE [LARGE SCALE GENOMIC DNA]</scope>
    <source>
        <strain evidence="1">JCA_2017</strain>
    </source>
</reference>
<name>A0A371FTC4_MUCPR</name>
<proteinExistence type="predicted"/>
<feature type="non-terminal residue" evidence="1">
    <location>
        <position position="1"/>
    </location>
</feature>
<evidence type="ECO:0000313" key="1">
    <source>
        <dbReference type="EMBL" id="RDX81531.1"/>
    </source>
</evidence>
<gene>
    <name evidence="1" type="ORF">CR513_37783</name>
</gene>
<protein>
    <submittedName>
        <fullName evidence="1">Uncharacterized protein</fullName>
    </submittedName>
</protein>
<organism evidence="1 2">
    <name type="scientific">Mucuna pruriens</name>
    <name type="common">Velvet bean</name>
    <name type="synonym">Dolichos pruriens</name>
    <dbReference type="NCBI Taxonomy" id="157652"/>
    <lineage>
        <taxon>Eukaryota</taxon>
        <taxon>Viridiplantae</taxon>
        <taxon>Streptophyta</taxon>
        <taxon>Embryophyta</taxon>
        <taxon>Tracheophyta</taxon>
        <taxon>Spermatophyta</taxon>
        <taxon>Magnoliopsida</taxon>
        <taxon>eudicotyledons</taxon>
        <taxon>Gunneridae</taxon>
        <taxon>Pentapetalae</taxon>
        <taxon>rosids</taxon>
        <taxon>fabids</taxon>
        <taxon>Fabales</taxon>
        <taxon>Fabaceae</taxon>
        <taxon>Papilionoideae</taxon>
        <taxon>50 kb inversion clade</taxon>
        <taxon>NPAAA clade</taxon>
        <taxon>indigoferoid/millettioid clade</taxon>
        <taxon>Phaseoleae</taxon>
        <taxon>Mucuna</taxon>
    </lineage>
</organism>
<accession>A0A371FTC4</accession>
<dbReference type="Proteomes" id="UP000257109">
    <property type="component" value="Unassembled WGS sequence"/>
</dbReference>
<dbReference type="EMBL" id="QJKJ01007903">
    <property type="protein sequence ID" value="RDX81531.1"/>
    <property type="molecule type" value="Genomic_DNA"/>
</dbReference>
<comment type="caution">
    <text evidence="1">The sequence shown here is derived from an EMBL/GenBank/DDBJ whole genome shotgun (WGS) entry which is preliminary data.</text>
</comment>
<keyword evidence="2" id="KW-1185">Reference proteome</keyword>